<keyword evidence="3" id="KW-0808">Transferase</keyword>
<name>A0ABR7JHS6_9FLAO</name>
<dbReference type="PANTHER" id="PTHR42878">
    <property type="entry name" value="TWO-COMPONENT HISTIDINE KINASE"/>
    <property type="match status" value="1"/>
</dbReference>
<dbReference type="EMBL" id="JACRUM010000006">
    <property type="protein sequence ID" value="MBC5864037.1"/>
    <property type="molecule type" value="Genomic_DNA"/>
</dbReference>
<keyword evidence="6" id="KW-0067">ATP-binding</keyword>
<reference evidence="10 11" key="1">
    <citation type="submission" date="2020-08" db="EMBL/GenBank/DDBJ databases">
        <title>Description of novel Flavobacterium F-400 isolate.</title>
        <authorList>
            <person name="Saticioglu I."/>
            <person name="Duman M."/>
            <person name="Altun S."/>
        </authorList>
    </citation>
    <scope>NUCLEOTIDE SEQUENCE [LARGE SCALE GENOMIC DNA]</scope>
    <source>
        <strain evidence="10 11">F-400</strain>
    </source>
</reference>
<evidence type="ECO:0000256" key="5">
    <source>
        <dbReference type="ARBA" id="ARBA00022777"/>
    </source>
</evidence>
<organism evidence="10 11">
    <name type="scientific">Flavobacterium turcicum</name>
    <dbReference type="NCBI Taxonomy" id="2764718"/>
    <lineage>
        <taxon>Bacteria</taxon>
        <taxon>Pseudomonadati</taxon>
        <taxon>Bacteroidota</taxon>
        <taxon>Flavobacteriia</taxon>
        <taxon>Flavobacteriales</taxon>
        <taxon>Flavobacteriaceae</taxon>
        <taxon>Flavobacterium</taxon>
    </lineage>
</organism>
<evidence type="ECO:0000256" key="1">
    <source>
        <dbReference type="ARBA" id="ARBA00000085"/>
    </source>
</evidence>
<keyword evidence="5 10" id="KW-0418">Kinase</keyword>
<evidence type="ECO:0000256" key="8">
    <source>
        <dbReference type="SAM" id="Phobius"/>
    </source>
</evidence>
<dbReference type="PRINTS" id="PR00344">
    <property type="entry name" value="BCTRLSENSOR"/>
</dbReference>
<keyword evidence="11" id="KW-1185">Reference proteome</keyword>
<accession>A0ABR7JHS6</accession>
<dbReference type="Proteomes" id="UP000621670">
    <property type="component" value="Unassembled WGS sequence"/>
</dbReference>
<keyword evidence="8" id="KW-1133">Transmembrane helix</keyword>
<evidence type="ECO:0000259" key="9">
    <source>
        <dbReference type="PROSITE" id="PS50109"/>
    </source>
</evidence>
<proteinExistence type="predicted"/>
<keyword evidence="8" id="KW-0472">Membrane</keyword>
<sequence length="351" mass="39708">MHFYSQLSKISFLKKRYAFKFLFVAFVGIHLPLIGLVFFVLFGKEHFTAESAIYFILIVTLLATSITLWTLKLLIKPIELASKALQKYRKKRIIPQLPIDFQDEAGLLLANIQSAVIENERFIDDKQDLVYLLSHDLRAFAANAKTLATLIIDEKGSEEVTEYAQLIEVSMTQQLEMIGSFIKLIHTEDEVTKKSKKLISVPLESLVAQIQLEMEAKLKSKNIVFQKNVILQSVKLKVDIDLLTRVLVNVVDNALKYSFENSHIEFAIFEANKRIIFEIKDYGIGFDPNKVTELFQKFTSKSRLGTAGEHSTGIGLYLCKKIVEKFNGEISAVSLGVNNGATFTISLPSFD</sequence>
<dbReference type="Pfam" id="PF02518">
    <property type="entry name" value="HATPase_c"/>
    <property type="match status" value="1"/>
</dbReference>
<dbReference type="InterPro" id="IPR004358">
    <property type="entry name" value="Sig_transdc_His_kin-like_C"/>
</dbReference>
<dbReference type="SMART" id="SM00387">
    <property type="entry name" value="HATPase_c"/>
    <property type="match status" value="1"/>
</dbReference>
<dbReference type="InterPro" id="IPR050351">
    <property type="entry name" value="BphY/WalK/GraS-like"/>
</dbReference>
<dbReference type="PANTHER" id="PTHR42878:SF7">
    <property type="entry name" value="SENSOR HISTIDINE KINASE GLRK"/>
    <property type="match status" value="1"/>
</dbReference>
<protein>
    <recommendedName>
        <fullName evidence="2">histidine kinase</fullName>
        <ecNumber evidence="2">2.7.13.3</ecNumber>
    </recommendedName>
</protein>
<keyword evidence="8" id="KW-0812">Transmembrane</keyword>
<feature type="transmembrane region" description="Helical" evidence="8">
    <location>
        <begin position="21"/>
        <end position="41"/>
    </location>
</feature>
<dbReference type="InterPro" id="IPR003594">
    <property type="entry name" value="HATPase_dom"/>
</dbReference>
<dbReference type="Gene3D" id="3.30.565.10">
    <property type="entry name" value="Histidine kinase-like ATPase, C-terminal domain"/>
    <property type="match status" value="1"/>
</dbReference>
<gene>
    <name evidence="10" type="ORF">H8R26_11445</name>
</gene>
<feature type="transmembrane region" description="Helical" evidence="8">
    <location>
        <begin position="53"/>
        <end position="75"/>
    </location>
</feature>
<feature type="domain" description="Histidine kinase" evidence="9">
    <location>
        <begin position="132"/>
        <end position="351"/>
    </location>
</feature>
<dbReference type="EC" id="2.7.13.3" evidence="2"/>
<evidence type="ECO:0000256" key="2">
    <source>
        <dbReference type="ARBA" id="ARBA00012438"/>
    </source>
</evidence>
<evidence type="ECO:0000256" key="4">
    <source>
        <dbReference type="ARBA" id="ARBA00022741"/>
    </source>
</evidence>
<dbReference type="GO" id="GO:0016301">
    <property type="term" value="F:kinase activity"/>
    <property type="evidence" value="ECO:0007669"/>
    <property type="project" value="UniProtKB-KW"/>
</dbReference>
<comment type="caution">
    <text evidence="10">The sequence shown here is derived from an EMBL/GenBank/DDBJ whole genome shotgun (WGS) entry which is preliminary data.</text>
</comment>
<keyword evidence="4" id="KW-0547">Nucleotide-binding</keyword>
<dbReference type="InterPro" id="IPR036890">
    <property type="entry name" value="HATPase_C_sf"/>
</dbReference>
<dbReference type="Gene3D" id="1.10.287.130">
    <property type="match status" value="1"/>
</dbReference>
<keyword evidence="7" id="KW-0902">Two-component regulatory system</keyword>
<dbReference type="InterPro" id="IPR005467">
    <property type="entry name" value="His_kinase_dom"/>
</dbReference>
<evidence type="ECO:0000256" key="3">
    <source>
        <dbReference type="ARBA" id="ARBA00022679"/>
    </source>
</evidence>
<comment type="catalytic activity">
    <reaction evidence="1">
        <text>ATP + protein L-histidine = ADP + protein N-phospho-L-histidine.</text>
        <dbReference type="EC" id="2.7.13.3"/>
    </reaction>
</comment>
<evidence type="ECO:0000256" key="7">
    <source>
        <dbReference type="ARBA" id="ARBA00023012"/>
    </source>
</evidence>
<evidence type="ECO:0000313" key="11">
    <source>
        <dbReference type="Proteomes" id="UP000621670"/>
    </source>
</evidence>
<evidence type="ECO:0000313" key="10">
    <source>
        <dbReference type="EMBL" id="MBC5864037.1"/>
    </source>
</evidence>
<dbReference type="SUPFAM" id="SSF55874">
    <property type="entry name" value="ATPase domain of HSP90 chaperone/DNA topoisomerase II/histidine kinase"/>
    <property type="match status" value="1"/>
</dbReference>
<dbReference type="PROSITE" id="PS50109">
    <property type="entry name" value="HIS_KIN"/>
    <property type="match status" value="1"/>
</dbReference>
<evidence type="ECO:0000256" key="6">
    <source>
        <dbReference type="ARBA" id="ARBA00022840"/>
    </source>
</evidence>
<dbReference type="RefSeq" id="WP_166137466.1">
    <property type="nucleotide sequence ID" value="NZ_JAAOBY010000006.1"/>
</dbReference>